<proteinExistence type="predicted"/>
<sequence length="348" mass="36303">MTDKTDPATAEATPEPYGAATETGRRVNWLLWALPVLGLLALAGIWHSSRPQPVPLQGTVEATEVNVATKMLARVEEVAVAEGAEVGAGQHLATLSSPGIDALVSQSEANLDSARALDAIANQGARPEDIASLQGIAASTRAAAKLAAVTAGRMNRLYAQGVISAQRRDEAAAANVAARANAAAAEAQYRKAMAGTRGETRAVSDAQAVAAEARNRAARQIAADTKVTAPIAGAISRRLVEPGEVVAPGVPLFQIVDLAHPRVTLRISEKDYSGMAQGRVLTGTVPALGNKAVRLRVTAISAQAGFTSEKATRQNAGFDARSFEIKLEPAERVEGLRPGMSVLFDWPQ</sequence>
<dbReference type="Proteomes" id="UP000190044">
    <property type="component" value="Unassembled WGS sequence"/>
</dbReference>
<name>A0A1T5FCE0_9SPHN</name>
<keyword evidence="2" id="KW-1133">Transmembrane helix</keyword>
<evidence type="ECO:0000313" key="3">
    <source>
        <dbReference type="EMBL" id="SKB93824.1"/>
    </source>
</evidence>
<evidence type="ECO:0000313" key="4">
    <source>
        <dbReference type="Proteomes" id="UP000190044"/>
    </source>
</evidence>
<keyword evidence="2" id="KW-0812">Transmembrane</keyword>
<dbReference type="EMBL" id="FUYP01000032">
    <property type="protein sequence ID" value="SKB93824.1"/>
    <property type="molecule type" value="Genomic_DNA"/>
</dbReference>
<reference evidence="4" key="1">
    <citation type="submission" date="2017-02" db="EMBL/GenBank/DDBJ databases">
        <authorList>
            <person name="Varghese N."/>
            <person name="Submissions S."/>
        </authorList>
    </citation>
    <scope>NUCLEOTIDE SEQUENCE [LARGE SCALE GENOMIC DNA]</scope>
    <source>
        <strain evidence="4">R11H</strain>
    </source>
</reference>
<accession>A0A1T5FCE0</accession>
<feature type="region of interest" description="Disordered" evidence="1">
    <location>
        <begin position="1"/>
        <end position="20"/>
    </location>
</feature>
<evidence type="ECO:0000256" key="1">
    <source>
        <dbReference type="SAM" id="MobiDB-lite"/>
    </source>
</evidence>
<keyword evidence="4" id="KW-1185">Reference proteome</keyword>
<dbReference type="AlphaFoldDB" id="A0A1T5FCE0"/>
<feature type="transmembrane region" description="Helical" evidence="2">
    <location>
        <begin position="29"/>
        <end position="47"/>
    </location>
</feature>
<gene>
    <name evidence="3" type="ORF">SAMN06295937_103228</name>
</gene>
<dbReference type="Gene3D" id="2.40.30.170">
    <property type="match status" value="1"/>
</dbReference>
<dbReference type="RefSeq" id="WP_079639905.1">
    <property type="nucleotide sequence ID" value="NZ_FUYP01000032.1"/>
</dbReference>
<evidence type="ECO:0000256" key="2">
    <source>
        <dbReference type="SAM" id="Phobius"/>
    </source>
</evidence>
<dbReference type="SUPFAM" id="SSF111369">
    <property type="entry name" value="HlyD-like secretion proteins"/>
    <property type="match status" value="1"/>
</dbReference>
<dbReference type="Gene3D" id="2.40.50.100">
    <property type="match status" value="1"/>
</dbReference>
<protein>
    <submittedName>
        <fullName evidence="3">HlyD family secretion protein</fullName>
    </submittedName>
</protein>
<dbReference type="PANTHER" id="PTHR30438">
    <property type="entry name" value="36 KDA ANTIGEN-RELATED"/>
    <property type="match status" value="1"/>
</dbReference>
<dbReference type="OrthoDB" id="9793801at2"/>
<keyword evidence="2" id="KW-0472">Membrane</keyword>
<organism evidence="3 4">
    <name type="scientific">Sphingopyxis flava</name>
    <dbReference type="NCBI Taxonomy" id="1507287"/>
    <lineage>
        <taxon>Bacteria</taxon>
        <taxon>Pseudomonadati</taxon>
        <taxon>Pseudomonadota</taxon>
        <taxon>Alphaproteobacteria</taxon>
        <taxon>Sphingomonadales</taxon>
        <taxon>Sphingomonadaceae</taxon>
        <taxon>Sphingopyxis</taxon>
    </lineage>
</organism>